<evidence type="ECO:0000256" key="5">
    <source>
        <dbReference type="ARBA" id="ARBA00023012"/>
    </source>
</evidence>
<evidence type="ECO:0000256" key="6">
    <source>
        <dbReference type="SAM" id="MobiDB-lite"/>
    </source>
</evidence>
<dbReference type="InterPro" id="IPR005467">
    <property type="entry name" value="His_kinase_dom"/>
</dbReference>
<keyword evidence="5" id="KW-0902">Two-component regulatory system</keyword>
<feature type="domain" description="Histidine kinase" evidence="7">
    <location>
        <begin position="1"/>
        <end position="57"/>
    </location>
</feature>
<dbReference type="OrthoDB" id="9804645at2"/>
<dbReference type="AlphaFoldDB" id="A0A554XKK0"/>
<feature type="region of interest" description="Disordered" evidence="6">
    <location>
        <begin position="1"/>
        <end position="22"/>
    </location>
</feature>
<dbReference type="EC" id="2.7.13.3" evidence="2"/>
<reference evidence="8 9" key="1">
    <citation type="submission" date="2019-07" db="EMBL/GenBank/DDBJ databases">
        <title>Tepidimonas fonticaldi AT-A2 draft genome.</title>
        <authorList>
            <person name="Da Costa M.S."/>
            <person name="Froufe H.J.C."/>
            <person name="Egas C."/>
            <person name="Albuquerque L."/>
        </authorList>
    </citation>
    <scope>NUCLEOTIDE SEQUENCE [LARGE SCALE GENOMIC DNA]</scope>
    <source>
        <strain evidence="8 9">AT-A2</strain>
    </source>
</reference>
<evidence type="ECO:0000256" key="2">
    <source>
        <dbReference type="ARBA" id="ARBA00012438"/>
    </source>
</evidence>
<proteinExistence type="predicted"/>
<dbReference type="PRINTS" id="PR00344">
    <property type="entry name" value="BCTRLSENSOR"/>
</dbReference>
<comment type="catalytic activity">
    <reaction evidence="1">
        <text>ATP + protein L-histidine = ADP + protein N-phospho-L-histidine.</text>
        <dbReference type="EC" id="2.7.13.3"/>
    </reaction>
</comment>
<name>A0A554XKK0_9BURK</name>
<dbReference type="Pfam" id="PF02518">
    <property type="entry name" value="HATPase_c"/>
    <property type="match status" value="1"/>
</dbReference>
<comment type="caution">
    <text evidence="8">The sequence shown here is derived from an EMBL/GenBank/DDBJ whole genome shotgun (WGS) entry which is preliminary data.</text>
</comment>
<keyword evidence="4" id="KW-0418">Kinase</keyword>
<dbReference type="InterPro" id="IPR036890">
    <property type="entry name" value="HATPase_C_sf"/>
</dbReference>
<evidence type="ECO:0000256" key="3">
    <source>
        <dbReference type="ARBA" id="ARBA00022679"/>
    </source>
</evidence>
<evidence type="ECO:0000259" key="7">
    <source>
        <dbReference type="PROSITE" id="PS50109"/>
    </source>
</evidence>
<dbReference type="GO" id="GO:0004673">
    <property type="term" value="F:protein histidine kinase activity"/>
    <property type="evidence" value="ECO:0007669"/>
    <property type="project" value="UniProtKB-EC"/>
</dbReference>
<sequence length="57" mass="5826">MDAAQKATAGTGFAQSPHGSGLGLTIARRVTERHGGQIHFEDTPGGGLTVRIVLPDA</sequence>
<dbReference type="InterPro" id="IPR003594">
    <property type="entry name" value="HATPase_dom"/>
</dbReference>
<dbReference type="PANTHER" id="PTHR43711:SF28">
    <property type="entry name" value="SENSOR HISTIDINE KINASE YXDK"/>
    <property type="match status" value="1"/>
</dbReference>
<dbReference type="InterPro" id="IPR004358">
    <property type="entry name" value="Sig_transdc_His_kin-like_C"/>
</dbReference>
<dbReference type="CDD" id="cd00075">
    <property type="entry name" value="HATPase"/>
    <property type="match status" value="1"/>
</dbReference>
<protein>
    <recommendedName>
        <fullName evidence="2">histidine kinase</fullName>
        <ecNumber evidence="2">2.7.13.3</ecNumber>
    </recommendedName>
</protein>
<dbReference type="PROSITE" id="PS50109">
    <property type="entry name" value="HIS_KIN"/>
    <property type="match status" value="1"/>
</dbReference>
<organism evidence="8 9">
    <name type="scientific">Tepidimonas fonticaldi</name>
    <dbReference type="NCBI Taxonomy" id="1101373"/>
    <lineage>
        <taxon>Bacteria</taxon>
        <taxon>Pseudomonadati</taxon>
        <taxon>Pseudomonadota</taxon>
        <taxon>Betaproteobacteria</taxon>
        <taxon>Burkholderiales</taxon>
        <taxon>Tepidimonas</taxon>
    </lineage>
</organism>
<evidence type="ECO:0000313" key="8">
    <source>
        <dbReference type="EMBL" id="TSE36350.1"/>
    </source>
</evidence>
<dbReference type="GO" id="GO:0000160">
    <property type="term" value="P:phosphorelay signal transduction system"/>
    <property type="evidence" value="ECO:0007669"/>
    <property type="project" value="UniProtKB-KW"/>
</dbReference>
<dbReference type="Proteomes" id="UP000316388">
    <property type="component" value="Unassembled WGS sequence"/>
</dbReference>
<evidence type="ECO:0000256" key="1">
    <source>
        <dbReference type="ARBA" id="ARBA00000085"/>
    </source>
</evidence>
<evidence type="ECO:0000313" key="9">
    <source>
        <dbReference type="Proteomes" id="UP000316388"/>
    </source>
</evidence>
<dbReference type="Gene3D" id="3.30.565.10">
    <property type="entry name" value="Histidine kinase-like ATPase, C-terminal domain"/>
    <property type="match status" value="1"/>
</dbReference>
<dbReference type="SUPFAM" id="SSF55874">
    <property type="entry name" value="ATPase domain of HSP90 chaperone/DNA topoisomerase II/histidine kinase"/>
    <property type="match status" value="1"/>
</dbReference>
<evidence type="ECO:0000256" key="4">
    <source>
        <dbReference type="ARBA" id="ARBA00022777"/>
    </source>
</evidence>
<gene>
    <name evidence="8" type="primary">bphP</name>
    <name evidence="8" type="ORF">Tfont_01954</name>
</gene>
<dbReference type="EMBL" id="VJOO01000019">
    <property type="protein sequence ID" value="TSE36350.1"/>
    <property type="molecule type" value="Genomic_DNA"/>
</dbReference>
<dbReference type="InterPro" id="IPR050736">
    <property type="entry name" value="Sensor_HK_Regulatory"/>
</dbReference>
<dbReference type="PANTHER" id="PTHR43711">
    <property type="entry name" value="TWO-COMPONENT HISTIDINE KINASE"/>
    <property type="match status" value="1"/>
</dbReference>
<keyword evidence="3 8" id="KW-0808">Transferase</keyword>
<accession>A0A554XKK0</accession>